<feature type="domain" description="Gp5/Type VI secretion system Vgr C-terminal trimerisation" evidence="3">
    <location>
        <begin position="85"/>
        <end position="148"/>
    </location>
</feature>
<gene>
    <name evidence="4" type="ORF">MNBD_GAMMA04-1280</name>
</gene>
<dbReference type="PANTHER" id="PTHR32305">
    <property type="match status" value="1"/>
</dbReference>
<evidence type="ECO:0000256" key="1">
    <source>
        <dbReference type="ARBA" id="ARBA00005558"/>
    </source>
</evidence>
<dbReference type="AlphaFoldDB" id="A0A3B0W1N4"/>
<feature type="domain" description="Gp5/Type VI secretion system Vgr protein OB-fold" evidence="2">
    <location>
        <begin position="2"/>
        <end position="68"/>
    </location>
</feature>
<proteinExistence type="inferred from homology"/>
<dbReference type="InterPro" id="IPR037026">
    <property type="entry name" value="Vgr_OB-fold_dom_sf"/>
</dbReference>
<dbReference type="PANTHER" id="PTHR32305:SF11">
    <property type="entry name" value="TYPE VI SECRETION SYSTEM SPIKE PROTEIN VGRG3"/>
    <property type="match status" value="1"/>
</dbReference>
<reference evidence="4" key="1">
    <citation type="submission" date="2018-06" db="EMBL/GenBank/DDBJ databases">
        <authorList>
            <person name="Zhirakovskaya E."/>
        </authorList>
    </citation>
    <scope>NUCLEOTIDE SEQUENCE</scope>
</reference>
<evidence type="ECO:0000259" key="3">
    <source>
        <dbReference type="Pfam" id="PF22178"/>
    </source>
</evidence>
<dbReference type="SUPFAM" id="SSF69255">
    <property type="entry name" value="gp5 N-terminal domain-like"/>
    <property type="match status" value="1"/>
</dbReference>
<dbReference type="Pfam" id="PF22178">
    <property type="entry name" value="Gp5_trimer_C"/>
    <property type="match status" value="1"/>
</dbReference>
<dbReference type="InterPro" id="IPR050708">
    <property type="entry name" value="T6SS_VgrG/RHS"/>
</dbReference>
<name>A0A3B0W1N4_9ZZZZ</name>
<evidence type="ECO:0000313" key="4">
    <source>
        <dbReference type="EMBL" id="VAW46323.1"/>
    </source>
</evidence>
<dbReference type="InterPro" id="IPR006533">
    <property type="entry name" value="T6SS_Vgr_RhsGE"/>
</dbReference>
<dbReference type="InterPro" id="IPR006531">
    <property type="entry name" value="Gp5/Vgr_OB"/>
</dbReference>
<dbReference type="InterPro" id="IPR054030">
    <property type="entry name" value="Gp5_Vgr_C"/>
</dbReference>
<dbReference type="NCBIfam" id="TIGR01646">
    <property type="entry name" value="vgr_GE"/>
    <property type="match status" value="1"/>
</dbReference>
<dbReference type="Pfam" id="PF04717">
    <property type="entry name" value="Phage_base_V"/>
    <property type="match status" value="1"/>
</dbReference>
<evidence type="ECO:0000259" key="2">
    <source>
        <dbReference type="Pfam" id="PF04717"/>
    </source>
</evidence>
<dbReference type="SUPFAM" id="SSF69349">
    <property type="entry name" value="Phage fibre proteins"/>
    <property type="match status" value="1"/>
</dbReference>
<accession>A0A3B0W1N4</accession>
<dbReference type="EMBL" id="UOFB01000132">
    <property type="protein sequence ID" value="VAW46323.1"/>
    <property type="molecule type" value="Genomic_DNA"/>
</dbReference>
<dbReference type="Gene3D" id="2.40.50.230">
    <property type="entry name" value="Gp5 N-terminal domain"/>
    <property type="match status" value="1"/>
</dbReference>
<dbReference type="NCBIfam" id="TIGR03361">
    <property type="entry name" value="VI_Rhs_Vgr"/>
    <property type="match status" value="1"/>
</dbReference>
<comment type="similarity">
    <text evidence="1">Belongs to the VgrG protein family.</text>
</comment>
<sequence length="199" mass="22283">DEHGRVKVQFPWDLLGEHNEHSSCWIRVSQGWAGTAWGSMSIPRVDQEVIVDFLEGDPDQPVITGRTYHNLNVPPYELPANKTRMTIRSKTHKGDGFNELRFEDEKGQEEIFVQAEKDYKRFIKNNEESEIQADLKVNVAKSSQKNAKSVLIETADFIEFKVGGSSIKITPNGIEVSATKVDVKGSAIVDIQGGLTKIN</sequence>
<dbReference type="InterPro" id="IPR017847">
    <property type="entry name" value="T6SS_RhsGE_Vgr_subset"/>
</dbReference>
<organism evidence="4">
    <name type="scientific">hydrothermal vent metagenome</name>
    <dbReference type="NCBI Taxonomy" id="652676"/>
    <lineage>
        <taxon>unclassified sequences</taxon>
        <taxon>metagenomes</taxon>
        <taxon>ecological metagenomes</taxon>
    </lineage>
</organism>
<protein>
    <submittedName>
        <fullName evidence="4">VgrG protein</fullName>
    </submittedName>
</protein>
<feature type="non-terminal residue" evidence="4">
    <location>
        <position position="1"/>
    </location>
</feature>